<proteinExistence type="predicted"/>
<feature type="domain" description="Retrotransposon hot spot protein,C-terminal" evidence="1">
    <location>
        <begin position="188"/>
        <end position="328"/>
    </location>
</feature>
<dbReference type="OrthoDB" id="250622at2759"/>
<protein>
    <submittedName>
        <fullName evidence="3">Retrotransposon hot spot (RHS) protein, putative</fullName>
    </submittedName>
</protein>
<sequence>MERAVKGEMDLERDLNKLDENGVHTLLRWSKSTAAVKAGVCGITNEFLDAALEDARSPTTTSAPVKLEGLYESVYNARWGHVVEVPGGEGTGMEVREGKPEQPWTYRAVGNTLEKDDGVQQPGAAPPRLMVLSSDKGWPYNLGGSLGDFQDFFINSEVERVWQIVRKDLTEWFSTFILSAKTLPVPRVLIGTPGIGKSMAAGSYLLYQLLHCDVEKLQVVVHCLGCTAYVFDKTTQTVTKYEGEITSKNVIYGLWSHGMKGCIIYDVTEKETPPEQRLLSSYAWGMILVSSPNVSNYDEWEKQLKALLTIMNCPDEMDVKAVCAWMKKRCGYR</sequence>
<dbReference type="NCBIfam" id="TIGR01631">
    <property type="entry name" value="Trypano_RHS"/>
    <property type="match status" value="1"/>
</dbReference>
<accession>K2NKV8</accession>
<dbReference type="InterPro" id="IPR052980">
    <property type="entry name" value="Crinkler_effector"/>
</dbReference>
<reference evidence="3 4" key="1">
    <citation type="journal article" date="2012" name="BMC Genomics">
        <title>Comparative genomic analysis of human infective Trypanosoma cruzi lineages with the bat-restricted subspecies T. cruzi marinkellei.</title>
        <authorList>
            <person name="Franzen O."/>
            <person name="Talavera-Lopez C."/>
            <person name="Ochaya S."/>
            <person name="Butler C.E."/>
            <person name="Messenger L.A."/>
            <person name="Lewis M.D."/>
            <person name="Llewellyn M.S."/>
            <person name="Marinkelle C.J."/>
            <person name="Tyler K.M."/>
            <person name="Miles M.A."/>
            <person name="Andersson B."/>
        </authorList>
    </citation>
    <scope>NUCLEOTIDE SEQUENCE [LARGE SCALE GENOMIC DNA]</scope>
    <source>
        <strain evidence="3 4">B7</strain>
    </source>
</reference>
<evidence type="ECO:0000313" key="4">
    <source>
        <dbReference type="Proteomes" id="UP000007350"/>
    </source>
</evidence>
<organism evidence="3 4">
    <name type="scientific">Trypanosoma cruzi marinkellei</name>
    <dbReference type="NCBI Taxonomy" id="85056"/>
    <lineage>
        <taxon>Eukaryota</taxon>
        <taxon>Discoba</taxon>
        <taxon>Euglenozoa</taxon>
        <taxon>Kinetoplastea</taxon>
        <taxon>Metakinetoplastina</taxon>
        <taxon>Trypanosomatida</taxon>
        <taxon>Trypanosomatidae</taxon>
        <taxon>Trypanosoma</taxon>
        <taxon>Schizotrypanum</taxon>
    </lineage>
</organism>
<dbReference type="InterPro" id="IPR046835">
    <property type="entry name" value="RHS_N"/>
</dbReference>
<dbReference type="PANTHER" id="PTHR33129:SF3">
    <property type="entry name" value="HOT SPOT (RHS) PROTEIN, PUTATIVE-RELATED"/>
    <property type="match status" value="1"/>
</dbReference>
<dbReference type="Pfam" id="PF20445">
    <property type="entry name" value="RHS_N"/>
    <property type="match status" value="1"/>
</dbReference>
<evidence type="ECO:0000259" key="2">
    <source>
        <dbReference type="Pfam" id="PF20445"/>
    </source>
</evidence>
<keyword evidence="4" id="KW-1185">Reference proteome</keyword>
<evidence type="ECO:0000259" key="1">
    <source>
        <dbReference type="Pfam" id="PF07999"/>
    </source>
</evidence>
<comment type="caution">
    <text evidence="3">The sequence shown here is derived from an EMBL/GenBank/DDBJ whole genome shotgun (WGS) entry which is preliminary data.</text>
</comment>
<dbReference type="AlphaFoldDB" id="K2NKV8"/>
<name>K2NKV8_TRYCR</name>
<dbReference type="EMBL" id="AHKC01013019">
    <property type="protein sequence ID" value="EKF29522.1"/>
    <property type="molecule type" value="Genomic_DNA"/>
</dbReference>
<gene>
    <name evidence="3" type="ORF">MOQ_006689</name>
</gene>
<feature type="domain" description="Retrotransposon hot spot protein N-terminal" evidence="2">
    <location>
        <begin position="71"/>
        <end position="175"/>
    </location>
</feature>
<dbReference type="InterPro" id="IPR046836">
    <property type="entry name" value="RHS_C"/>
</dbReference>
<dbReference type="Pfam" id="PF07999">
    <property type="entry name" value="RHSP"/>
    <property type="match status" value="1"/>
</dbReference>
<dbReference type="InterPro" id="IPR006518">
    <property type="entry name" value="Trypano_RHS"/>
</dbReference>
<evidence type="ECO:0000313" key="3">
    <source>
        <dbReference type="EMBL" id="EKF29522.1"/>
    </source>
</evidence>
<dbReference type="Proteomes" id="UP000007350">
    <property type="component" value="Unassembled WGS sequence"/>
</dbReference>
<dbReference type="PANTHER" id="PTHR33129">
    <property type="entry name" value="PROTEIN KINASE DOMAIN-CONTAINING PROTEIN-RELATED"/>
    <property type="match status" value="1"/>
</dbReference>